<evidence type="ECO:0000256" key="1">
    <source>
        <dbReference type="SAM" id="Phobius"/>
    </source>
</evidence>
<sequence>MLALIIRHSLLGMFLSAVLGFILPSWSAAVFPFLPYVLFTLMMLTLLGMPLTDLLTCMRRSLVWWYGGLHALVTMALLLLVAWMGDLGDELTLALLAVGATGSLFATPAIVRALGLDSLMAMAMTIATTLLLPAVILVPISIYGTGESSLNWGGYFMRLGIFIGGPLLISYCVRRFLPKSKVDPLLVKISPYTILLVFAFPFGLIGDFRGLWDYDEVLALGYLLLALVTVALFFAVAFFSYRRHGHELALMAAITSGNRNVLLTYTIAGALLGPAFLPLAGALQLPTYFLPVFTRWLHRRLLKKS</sequence>
<dbReference type="Proteomes" id="UP000315901">
    <property type="component" value="Unassembled WGS sequence"/>
</dbReference>
<dbReference type="OrthoDB" id="6646831at2"/>
<evidence type="ECO:0000313" key="2">
    <source>
        <dbReference type="EMBL" id="TPE54777.1"/>
    </source>
</evidence>
<comment type="caution">
    <text evidence="2">The sequence shown here is derived from an EMBL/GenBank/DDBJ whole genome shotgun (WGS) entry which is preliminary data.</text>
</comment>
<name>A0A501X2Y7_9GAMM</name>
<keyword evidence="1" id="KW-1133">Transmembrane helix</keyword>
<evidence type="ECO:0008006" key="4">
    <source>
        <dbReference type="Google" id="ProtNLM"/>
    </source>
</evidence>
<organism evidence="2 3">
    <name type="scientific">Maribrevibacterium harenarium</name>
    <dbReference type="NCBI Taxonomy" id="2589817"/>
    <lineage>
        <taxon>Bacteria</taxon>
        <taxon>Pseudomonadati</taxon>
        <taxon>Pseudomonadota</taxon>
        <taxon>Gammaproteobacteria</taxon>
        <taxon>Oceanospirillales</taxon>
        <taxon>Oceanospirillaceae</taxon>
        <taxon>Maribrevibacterium</taxon>
    </lineage>
</organism>
<keyword evidence="3" id="KW-1185">Reference proteome</keyword>
<feature type="transmembrane region" description="Helical" evidence="1">
    <location>
        <begin position="33"/>
        <end position="51"/>
    </location>
</feature>
<dbReference type="EMBL" id="VFRR01000004">
    <property type="protein sequence ID" value="TPE54777.1"/>
    <property type="molecule type" value="Genomic_DNA"/>
</dbReference>
<dbReference type="RefSeq" id="WP_140587356.1">
    <property type="nucleotide sequence ID" value="NZ_VFRR01000004.1"/>
</dbReference>
<dbReference type="InterPro" id="IPR038770">
    <property type="entry name" value="Na+/solute_symporter_sf"/>
</dbReference>
<keyword evidence="1" id="KW-0472">Membrane</keyword>
<feature type="transmembrane region" description="Helical" evidence="1">
    <location>
        <begin position="91"/>
        <end position="111"/>
    </location>
</feature>
<keyword evidence="1" id="KW-0812">Transmembrane</keyword>
<dbReference type="AlphaFoldDB" id="A0A501X2Y7"/>
<protein>
    <recommendedName>
        <fullName evidence="4">BASS family bile acid:Na+ symporter</fullName>
    </recommendedName>
</protein>
<gene>
    <name evidence="2" type="ORF">FJM67_03890</name>
</gene>
<feature type="transmembrane region" description="Helical" evidence="1">
    <location>
        <begin position="262"/>
        <end position="283"/>
    </location>
</feature>
<reference evidence="2 3" key="1">
    <citation type="submission" date="2019-06" db="EMBL/GenBank/DDBJ databases">
        <title>A novel bacterium of genus Marinomonas, isolated from coastal sand.</title>
        <authorList>
            <person name="Huang H."/>
            <person name="Mo K."/>
            <person name="Hu Y."/>
        </authorList>
    </citation>
    <scope>NUCLEOTIDE SEQUENCE [LARGE SCALE GENOMIC DNA]</scope>
    <source>
        <strain evidence="2 3">HB171799</strain>
    </source>
</reference>
<proteinExistence type="predicted"/>
<feature type="transmembrane region" description="Helical" evidence="1">
    <location>
        <begin position="63"/>
        <end position="85"/>
    </location>
</feature>
<feature type="transmembrane region" description="Helical" evidence="1">
    <location>
        <begin position="155"/>
        <end position="173"/>
    </location>
</feature>
<feature type="transmembrane region" description="Helical" evidence="1">
    <location>
        <begin position="185"/>
        <end position="205"/>
    </location>
</feature>
<feature type="transmembrane region" description="Helical" evidence="1">
    <location>
        <begin position="123"/>
        <end position="143"/>
    </location>
</feature>
<dbReference type="Gene3D" id="1.20.1530.20">
    <property type="match status" value="1"/>
</dbReference>
<evidence type="ECO:0000313" key="3">
    <source>
        <dbReference type="Proteomes" id="UP000315901"/>
    </source>
</evidence>
<accession>A0A501X2Y7</accession>
<feature type="transmembrane region" description="Helical" evidence="1">
    <location>
        <begin position="9"/>
        <end position="27"/>
    </location>
</feature>
<feature type="transmembrane region" description="Helical" evidence="1">
    <location>
        <begin position="217"/>
        <end position="241"/>
    </location>
</feature>